<keyword evidence="2" id="KW-1185">Reference proteome</keyword>
<reference evidence="1 2" key="1">
    <citation type="submission" date="2019-05" db="EMBL/GenBank/DDBJ databases">
        <title>Another draft genome of Portunus trituberculatus and its Hox gene families provides insights of decapod evolution.</title>
        <authorList>
            <person name="Jeong J.-H."/>
            <person name="Song I."/>
            <person name="Kim S."/>
            <person name="Choi T."/>
            <person name="Kim D."/>
            <person name="Ryu S."/>
            <person name="Kim W."/>
        </authorList>
    </citation>
    <scope>NUCLEOTIDE SEQUENCE [LARGE SCALE GENOMIC DNA]</scope>
    <source>
        <tissue evidence="1">Muscle</tissue>
    </source>
</reference>
<sequence length="78" mass="8838">MIKDVHQFISTTLGDISVSLATIYMLEMNTTRLMPWVVVDQSSSLGPITLSQVYETMNLLGNFPHFFLLLFIPTTQET</sequence>
<organism evidence="1 2">
    <name type="scientific">Portunus trituberculatus</name>
    <name type="common">Swimming crab</name>
    <name type="synonym">Neptunus trituberculatus</name>
    <dbReference type="NCBI Taxonomy" id="210409"/>
    <lineage>
        <taxon>Eukaryota</taxon>
        <taxon>Metazoa</taxon>
        <taxon>Ecdysozoa</taxon>
        <taxon>Arthropoda</taxon>
        <taxon>Crustacea</taxon>
        <taxon>Multicrustacea</taxon>
        <taxon>Malacostraca</taxon>
        <taxon>Eumalacostraca</taxon>
        <taxon>Eucarida</taxon>
        <taxon>Decapoda</taxon>
        <taxon>Pleocyemata</taxon>
        <taxon>Brachyura</taxon>
        <taxon>Eubrachyura</taxon>
        <taxon>Portunoidea</taxon>
        <taxon>Portunidae</taxon>
        <taxon>Portuninae</taxon>
        <taxon>Portunus</taxon>
    </lineage>
</organism>
<name>A0A5B7JKS1_PORTR</name>
<accession>A0A5B7JKS1</accession>
<dbReference type="AlphaFoldDB" id="A0A5B7JKS1"/>
<gene>
    <name evidence="1" type="ORF">E2C01_090002</name>
</gene>
<proteinExistence type="predicted"/>
<protein>
    <submittedName>
        <fullName evidence="1">Uncharacterized protein</fullName>
    </submittedName>
</protein>
<evidence type="ECO:0000313" key="1">
    <source>
        <dbReference type="EMBL" id="MPC94816.1"/>
    </source>
</evidence>
<dbReference type="Proteomes" id="UP000324222">
    <property type="component" value="Unassembled WGS sequence"/>
</dbReference>
<dbReference type="EMBL" id="VSRR010099968">
    <property type="protein sequence ID" value="MPC94816.1"/>
    <property type="molecule type" value="Genomic_DNA"/>
</dbReference>
<evidence type="ECO:0000313" key="2">
    <source>
        <dbReference type="Proteomes" id="UP000324222"/>
    </source>
</evidence>
<comment type="caution">
    <text evidence="1">The sequence shown here is derived from an EMBL/GenBank/DDBJ whole genome shotgun (WGS) entry which is preliminary data.</text>
</comment>